<accession>A0AAV9S132</accession>
<feature type="compositionally biased region" description="Low complexity" evidence="1">
    <location>
        <begin position="23"/>
        <end position="38"/>
    </location>
</feature>
<feature type="region of interest" description="Disordered" evidence="1">
    <location>
        <begin position="1"/>
        <end position="42"/>
    </location>
</feature>
<protein>
    <submittedName>
        <fullName evidence="2">Uncharacterized protein</fullName>
    </submittedName>
</protein>
<proteinExistence type="predicted"/>
<dbReference type="AlphaFoldDB" id="A0AAV9S132"/>
<comment type="caution">
    <text evidence="2">The sequence shown here is derived from an EMBL/GenBank/DDBJ whole genome shotgun (WGS) entry which is preliminary data.</text>
</comment>
<evidence type="ECO:0000313" key="2">
    <source>
        <dbReference type="EMBL" id="KAK5614926.1"/>
    </source>
</evidence>
<gene>
    <name evidence="2" type="ORF">CRENBAI_009388</name>
</gene>
<evidence type="ECO:0000313" key="3">
    <source>
        <dbReference type="Proteomes" id="UP001311232"/>
    </source>
</evidence>
<evidence type="ECO:0000256" key="1">
    <source>
        <dbReference type="SAM" id="MobiDB-lite"/>
    </source>
</evidence>
<dbReference type="Proteomes" id="UP001311232">
    <property type="component" value="Unassembled WGS sequence"/>
</dbReference>
<name>A0AAV9S132_9TELE</name>
<dbReference type="EMBL" id="JAHHUM010001049">
    <property type="protein sequence ID" value="KAK5614926.1"/>
    <property type="molecule type" value="Genomic_DNA"/>
</dbReference>
<keyword evidence="3" id="KW-1185">Reference proteome</keyword>
<organism evidence="2 3">
    <name type="scientific">Crenichthys baileyi</name>
    <name type="common">White River springfish</name>
    <dbReference type="NCBI Taxonomy" id="28760"/>
    <lineage>
        <taxon>Eukaryota</taxon>
        <taxon>Metazoa</taxon>
        <taxon>Chordata</taxon>
        <taxon>Craniata</taxon>
        <taxon>Vertebrata</taxon>
        <taxon>Euteleostomi</taxon>
        <taxon>Actinopterygii</taxon>
        <taxon>Neopterygii</taxon>
        <taxon>Teleostei</taxon>
        <taxon>Neoteleostei</taxon>
        <taxon>Acanthomorphata</taxon>
        <taxon>Ovalentaria</taxon>
        <taxon>Atherinomorphae</taxon>
        <taxon>Cyprinodontiformes</taxon>
        <taxon>Goodeidae</taxon>
        <taxon>Crenichthys</taxon>
    </lineage>
</organism>
<sequence length="186" mass="19881">MGSRAHTVRGGRGGSRLSRDTQTSLSPDTSSSSSGGSPRVVPGASRGSIVLQVCPGPFPGPSPPGVGTFCLEHAPEEGVPGGIRYRCPSHHPTGFLSMLRRSAALLQGPLPDGRAPHAISKGVHASPLLRKLIFSWLLYRDLVSFGHDPKFMAIGWRCRNVDRLVNSRASLFRAQLSLHTTTDPQQ</sequence>
<reference evidence="2 3" key="1">
    <citation type="submission" date="2021-06" db="EMBL/GenBank/DDBJ databases">
        <authorList>
            <person name="Palmer J.M."/>
        </authorList>
    </citation>
    <scope>NUCLEOTIDE SEQUENCE [LARGE SCALE GENOMIC DNA]</scope>
    <source>
        <strain evidence="2 3">MEX-2019</strain>
        <tissue evidence="2">Muscle</tissue>
    </source>
</reference>